<reference evidence="5 6" key="1">
    <citation type="submission" date="2014-10" db="EMBL/GenBank/DDBJ databases">
        <title>Genome sequence of Ponticoccus sp. strain UMTAT08 isolated from clonal culture of toxic dinoflagellate Alexandrium tamiyavanichii.</title>
        <authorList>
            <person name="Gan H.Y."/>
            <person name="Muhd D.-D."/>
            <person name="Mohd Noor M.E."/>
            <person name="Yeong Y.S."/>
            <person name="Usup G."/>
        </authorList>
    </citation>
    <scope>NUCLEOTIDE SEQUENCE [LARGE SCALE GENOMIC DNA]</scope>
    <source>
        <strain evidence="5 6">UMTAT08</strain>
    </source>
</reference>
<evidence type="ECO:0000256" key="1">
    <source>
        <dbReference type="ARBA" id="ARBA00023015"/>
    </source>
</evidence>
<dbReference type="SUPFAM" id="SSF54909">
    <property type="entry name" value="Dimeric alpha+beta barrel"/>
    <property type="match status" value="1"/>
</dbReference>
<dbReference type="InterPro" id="IPR019885">
    <property type="entry name" value="Tscrpt_reg_HTH_AsnC-type_CS"/>
</dbReference>
<dbReference type="SUPFAM" id="SSF46785">
    <property type="entry name" value="Winged helix' DNA-binding domain"/>
    <property type="match status" value="1"/>
</dbReference>
<dbReference type="PANTHER" id="PTHR30154">
    <property type="entry name" value="LEUCINE-RESPONSIVE REGULATORY PROTEIN"/>
    <property type="match status" value="1"/>
</dbReference>
<evidence type="ECO:0000259" key="4">
    <source>
        <dbReference type="PROSITE" id="PS50956"/>
    </source>
</evidence>
<dbReference type="Gene3D" id="1.10.10.10">
    <property type="entry name" value="Winged helix-like DNA-binding domain superfamily/Winged helix DNA-binding domain"/>
    <property type="match status" value="1"/>
</dbReference>
<proteinExistence type="predicted"/>
<keyword evidence="6" id="KW-1185">Reference proteome</keyword>
<keyword evidence="2" id="KW-0238">DNA-binding</keyword>
<keyword evidence="3" id="KW-0804">Transcription</keyword>
<dbReference type="InterPro" id="IPR000485">
    <property type="entry name" value="AsnC-type_HTH_dom"/>
</dbReference>
<dbReference type="InterPro" id="IPR019888">
    <property type="entry name" value="Tscrpt_reg_AsnC-like"/>
</dbReference>
<dbReference type="GO" id="GO:0043565">
    <property type="term" value="F:sequence-specific DNA binding"/>
    <property type="evidence" value="ECO:0007669"/>
    <property type="project" value="InterPro"/>
</dbReference>
<gene>
    <name evidence="5" type="ORF">OA50_04824</name>
</gene>
<name>A0A0B3SJ70_9RHOB</name>
<dbReference type="Proteomes" id="UP000030960">
    <property type="component" value="Unassembled WGS sequence"/>
</dbReference>
<keyword evidence="1" id="KW-0805">Transcription regulation</keyword>
<dbReference type="PRINTS" id="PR00033">
    <property type="entry name" value="HTHASNC"/>
</dbReference>
<evidence type="ECO:0000256" key="3">
    <source>
        <dbReference type="ARBA" id="ARBA00023163"/>
    </source>
</evidence>
<dbReference type="GO" id="GO:0005829">
    <property type="term" value="C:cytosol"/>
    <property type="evidence" value="ECO:0007669"/>
    <property type="project" value="TreeGrafter"/>
</dbReference>
<evidence type="ECO:0000256" key="2">
    <source>
        <dbReference type="ARBA" id="ARBA00023125"/>
    </source>
</evidence>
<dbReference type="EMBL" id="JSUQ01000024">
    <property type="protein sequence ID" value="KHQ50604.1"/>
    <property type="molecule type" value="Genomic_DNA"/>
</dbReference>
<accession>A0A0B3SJ70</accession>
<protein>
    <submittedName>
        <fullName evidence="5">Bkd operon transcriptional regulator</fullName>
    </submittedName>
</protein>
<dbReference type="InterPro" id="IPR036390">
    <property type="entry name" value="WH_DNA-bd_sf"/>
</dbReference>
<dbReference type="SMART" id="SM00344">
    <property type="entry name" value="HTH_ASNC"/>
    <property type="match status" value="1"/>
</dbReference>
<feature type="domain" description="HTH asnC-type" evidence="4">
    <location>
        <begin position="6"/>
        <end position="67"/>
    </location>
</feature>
<comment type="caution">
    <text evidence="5">The sequence shown here is derived from an EMBL/GenBank/DDBJ whole genome shotgun (WGS) entry which is preliminary data.</text>
</comment>
<dbReference type="PROSITE" id="PS50956">
    <property type="entry name" value="HTH_ASNC_2"/>
    <property type="match status" value="1"/>
</dbReference>
<dbReference type="PANTHER" id="PTHR30154:SF34">
    <property type="entry name" value="TRANSCRIPTIONAL REGULATOR AZLB"/>
    <property type="match status" value="1"/>
</dbReference>
<sequence length="122" mass="13623">MSADSLDSIDHAILREVQRDARLTLQELSGRVNLSPSPCARRVRILEERGYISGYHAHLDEAKLGYPFSVFVSVKLDHQVDDRLQAFEQAVNACPEVIDCWLMTGITCCVSRSPTWSSSKAS</sequence>
<evidence type="ECO:0000313" key="6">
    <source>
        <dbReference type="Proteomes" id="UP000030960"/>
    </source>
</evidence>
<dbReference type="Pfam" id="PF13412">
    <property type="entry name" value="HTH_24"/>
    <property type="match status" value="1"/>
</dbReference>
<dbReference type="InterPro" id="IPR036388">
    <property type="entry name" value="WH-like_DNA-bd_sf"/>
</dbReference>
<dbReference type="PROSITE" id="PS00519">
    <property type="entry name" value="HTH_ASNC_1"/>
    <property type="match status" value="1"/>
</dbReference>
<dbReference type="GO" id="GO:0043200">
    <property type="term" value="P:response to amino acid"/>
    <property type="evidence" value="ECO:0007669"/>
    <property type="project" value="TreeGrafter"/>
</dbReference>
<dbReference type="Pfam" id="PF01037">
    <property type="entry name" value="AsnC_trans_reg"/>
    <property type="match status" value="1"/>
</dbReference>
<dbReference type="AlphaFoldDB" id="A0A0B3SJ70"/>
<dbReference type="InterPro" id="IPR019887">
    <property type="entry name" value="Tscrpt_reg_AsnC/Lrp_C"/>
</dbReference>
<evidence type="ECO:0000313" key="5">
    <source>
        <dbReference type="EMBL" id="KHQ50604.1"/>
    </source>
</evidence>
<organism evidence="5 6">
    <name type="scientific">Mameliella alba</name>
    <dbReference type="NCBI Taxonomy" id="561184"/>
    <lineage>
        <taxon>Bacteria</taxon>
        <taxon>Pseudomonadati</taxon>
        <taxon>Pseudomonadota</taxon>
        <taxon>Alphaproteobacteria</taxon>
        <taxon>Rhodobacterales</taxon>
        <taxon>Roseobacteraceae</taxon>
        <taxon>Mameliella</taxon>
    </lineage>
</organism>
<dbReference type="Gene3D" id="3.30.70.920">
    <property type="match status" value="1"/>
</dbReference>
<dbReference type="InterPro" id="IPR011008">
    <property type="entry name" value="Dimeric_a/b-barrel"/>
</dbReference>
<dbReference type="PATRIC" id="fig|1515334.3.peg.4853"/>